<dbReference type="RefSeq" id="WP_046169382.1">
    <property type="nucleotide sequence ID" value="NZ_FOMB01000044.1"/>
</dbReference>
<feature type="domain" description="Glycosyltransferase subfamily 4-like N-terminal" evidence="1">
    <location>
        <begin position="21"/>
        <end position="168"/>
    </location>
</feature>
<evidence type="ECO:0000313" key="4">
    <source>
        <dbReference type="Proteomes" id="UP000033519"/>
    </source>
</evidence>
<reference evidence="3 5" key="2">
    <citation type="submission" date="2016-10" db="EMBL/GenBank/DDBJ databases">
        <authorList>
            <person name="de Groot N.N."/>
        </authorList>
    </citation>
    <scope>NUCLEOTIDE SEQUENCE [LARGE SCALE GENOMIC DNA]</scope>
    <source>
        <strain evidence="3 5">CGMCC 1.10210</strain>
    </source>
</reference>
<dbReference type="AlphaFoldDB" id="A0A0F5Q3C5"/>
<dbReference type="SUPFAM" id="SSF53756">
    <property type="entry name" value="UDP-Glycosyltransferase/glycogen phosphorylase"/>
    <property type="match status" value="1"/>
</dbReference>
<reference evidence="2 4" key="1">
    <citation type="submission" date="2015-03" db="EMBL/GenBank/DDBJ databases">
        <authorList>
            <person name="Lepp D."/>
            <person name="Hassan Y.I."/>
            <person name="Li X.-Z."/>
            <person name="Zhou T."/>
        </authorList>
    </citation>
    <scope>NUCLEOTIDE SEQUENCE [LARGE SCALE GENOMIC DNA]</scope>
    <source>
        <strain evidence="2 4">Cr7-05</strain>
    </source>
</reference>
<proteinExistence type="predicted"/>
<keyword evidence="4" id="KW-1185">Reference proteome</keyword>
<name>A0A0F5Q3C5_9HYPH</name>
<dbReference type="STRING" id="728005.SAMN04488059_14414"/>
<evidence type="ECO:0000313" key="2">
    <source>
        <dbReference type="EMBL" id="KKC34559.1"/>
    </source>
</evidence>
<dbReference type="Gene3D" id="3.40.50.2000">
    <property type="entry name" value="Glycogen Phosphorylase B"/>
    <property type="match status" value="2"/>
</dbReference>
<accession>A0A0F5Q3C5</accession>
<evidence type="ECO:0000259" key="1">
    <source>
        <dbReference type="Pfam" id="PF13579"/>
    </source>
</evidence>
<dbReference type="GO" id="GO:0016757">
    <property type="term" value="F:glycosyltransferase activity"/>
    <property type="evidence" value="ECO:0007669"/>
    <property type="project" value="UniProtKB-ARBA"/>
</dbReference>
<dbReference type="Pfam" id="PF13579">
    <property type="entry name" value="Glyco_trans_4_4"/>
    <property type="match status" value="1"/>
</dbReference>
<dbReference type="PANTHER" id="PTHR12526">
    <property type="entry name" value="GLYCOSYLTRANSFERASE"/>
    <property type="match status" value="1"/>
</dbReference>
<evidence type="ECO:0000313" key="5">
    <source>
        <dbReference type="Proteomes" id="UP000182258"/>
    </source>
</evidence>
<protein>
    <submittedName>
        <fullName evidence="3">Glycosyltransferase involved in cell wall bisynthesis</fullName>
    </submittedName>
</protein>
<dbReference type="Proteomes" id="UP000182258">
    <property type="component" value="Unassembled WGS sequence"/>
</dbReference>
<dbReference type="OrthoDB" id="9790710at2"/>
<dbReference type="Pfam" id="PF13692">
    <property type="entry name" value="Glyco_trans_1_4"/>
    <property type="match status" value="1"/>
</dbReference>
<dbReference type="EMBL" id="LAPV01000016">
    <property type="protein sequence ID" value="KKC34559.1"/>
    <property type="molecule type" value="Genomic_DNA"/>
</dbReference>
<evidence type="ECO:0000313" key="3">
    <source>
        <dbReference type="EMBL" id="SFD35302.1"/>
    </source>
</evidence>
<sequence>MARIAVVAGLASSLVNFRGPLIEALLDAGHEVHAIAPPADQPTLGWLAARNVTFTPIDLARSGLSPSQDLRTFWQLAGAFQRLKPNLVMAYTIKPVIYGTLAAALARVPRRCAIITGLGYAFTDGQPSMKRRAVNVTARLLYRFALGRAHNVLFQNPDDLAAFQQAGILRHGARTAIVNGSGVDTDYFAPVPLAPTPSFLLIARLVADKGIAEFIAAARITATRHPESRFHLVGPRDPNPAALDPRLLEDAIRDGVLTYHGELADVRPAIAASSIYVLPSYREGTPRSVLEAMAMGRPVITTDAPGCRETVRDGWNGLLVPIKAINELADAMSKLAIDAALREKMGAASRNMALTKYRAVDVANSIIDACGLTPASTP</sequence>
<dbReference type="InterPro" id="IPR028098">
    <property type="entry name" value="Glyco_trans_4-like_N"/>
</dbReference>
<dbReference type="Proteomes" id="UP000033519">
    <property type="component" value="Unassembled WGS sequence"/>
</dbReference>
<dbReference type="CDD" id="cd03808">
    <property type="entry name" value="GT4_CapM-like"/>
    <property type="match status" value="1"/>
</dbReference>
<dbReference type="PATRIC" id="fig|728005.3.peg.1949"/>
<keyword evidence="3" id="KW-0808">Transferase</keyword>
<gene>
    <name evidence="3" type="ORF">SAMN04488059_14414</name>
    <name evidence="2" type="ORF">WH91_02180</name>
</gene>
<dbReference type="EMBL" id="FOMB01000044">
    <property type="protein sequence ID" value="SFD35302.1"/>
    <property type="molecule type" value="Genomic_DNA"/>
</dbReference>
<dbReference type="PANTHER" id="PTHR12526:SF638">
    <property type="entry name" value="SPORE COAT PROTEIN SA"/>
    <property type="match status" value="1"/>
</dbReference>
<organism evidence="3 5">
    <name type="scientific">Devosia psychrophila</name>
    <dbReference type="NCBI Taxonomy" id="728005"/>
    <lineage>
        <taxon>Bacteria</taxon>
        <taxon>Pseudomonadati</taxon>
        <taxon>Pseudomonadota</taxon>
        <taxon>Alphaproteobacteria</taxon>
        <taxon>Hyphomicrobiales</taxon>
        <taxon>Devosiaceae</taxon>
        <taxon>Devosia</taxon>
    </lineage>
</organism>